<feature type="compositionally biased region" description="Basic and acidic residues" evidence="1">
    <location>
        <begin position="59"/>
        <end position="68"/>
    </location>
</feature>
<dbReference type="EMBL" id="CADCVB010000046">
    <property type="protein sequence ID" value="CAA9414794.1"/>
    <property type="molecule type" value="Genomic_DNA"/>
</dbReference>
<feature type="region of interest" description="Disordered" evidence="1">
    <location>
        <begin position="1"/>
        <end position="118"/>
    </location>
</feature>
<dbReference type="AlphaFoldDB" id="A0A6J4PFP5"/>
<feature type="compositionally biased region" description="Low complexity" evidence="1">
    <location>
        <begin position="23"/>
        <end position="34"/>
    </location>
</feature>
<evidence type="ECO:0000256" key="1">
    <source>
        <dbReference type="SAM" id="MobiDB-lite"/>
    </source>
</evidence>
<gene>
    <name evidence="2" type="ORF">AVDCRST_MAG78-614</name>
</gene>
<feature type="non-terminal residue" evidence="2">
    <location>
        <position position="1"/>
    </location>
</feature>
<organism evidence="2">
    <name type="scientific">uncultured Rubrobacteraceae bacterium</name>
    <dbReference type="NCBI Taxonomy" id="349277"/>
    <lineage>
        <taxon>Bacteria</taxon>
        <taxon>Bacillati</taxon>
        <taxon>Actinomycetota</taxon>
        <taxon>Rubrobacteria</taxon>
        <taxon>Rubrobacterales</taxon>
        <taxon>Rubrobacteraceae</taxon>
        <taxon>environmental samples</taxon>
    </lineage>
</organism>
<feature type="compositionally biased region" description="Basic residues" evidence="1">
    <location>
        <begin position="153"/>
        <end position="162"/>
    </location>
</feature>
<sequence>GLERPSTAGTTGQQGGAGRLRGLRGQRAGACLLRHAGRDFQPDPGRLPPGGEAHGASHTRADRGEGHRLARGGGPQAQLRGLQRRGYEPHSRPVYRASGEGEPQERRREAPRHGPAQVHRRATELPFLPRDVALLLFHLWARARAARDAPDRHRPRRRHRLRPPPPNLQSPHEEGV</sequence>
<feature type="compositionally biased region" description="Basic and acidic residues" evidence="1">
    <location>
        <begin position="103"/>
        <end position="112"/>
    </location>
</feature>
<evidence type="ECO:0000313" key="2">
    <source>
        <dbReference type="EMBL" id="CAA9414794.1"/>
    </source>
</evidence>
<name>A0A6J4PFP5_9ACTN</name>
<proteinExistence type="predicted"/>
<accession>A0A6J4PFP5</accession>
<protein>
    <submittedName>
        <fullName evidence="2">Uncharacterized protein</fullName>
    </submittedName>
</protein>
<feature type="non-terminal residue" evidence="2">
    <location>
        <position position="176"/>
    </location>
</feature>
<reference evidence="2" key="1">
    <citation type="submission" date="2020-02" db="EMBL/GenBank/DDBJ databases">
        <authorList>
            <person name="Meier V. D."/>
        </authorList>
    </citation>
    <scope>NUCLEOTIDE SEQUENCE</scope>
    <source>
        <strain evidence="2">AVDCRST_MAG78</strain>
    </source>
</reference>
<feature type="region of interest" description="Disordered" evidence="1">
    <location>
        <begin position="144"/>
        <end position="176"/>
    </location>
</feature>